<accession>A0A974I2R9</accession>
<organism evidence="3 4">
    <name type="scientific">Xenopus laevis</name>
    <name type="common">African clawed frog</name>
    <dbReference type="NCBI Taxonomy" id="8355"/>
    <lineage>
        <taxon>Eukaryota</taxon>
        <taxon>Metazoa</taxon>
        <taxon>Chordata</taxon>
        <taxon>Craniata</taxon>
        <taxon>Vertebrata</taxon>
        <taxon>Euteleostomi</taxon>
        <taxon>Amphibia</taxon>
        <taxon>Batrachia</taxon>
        <taxon>Anura</taxon>
        <taxon>Pipoidea</taxon>
        <taxon>Pipidae</taxon>
        <taxon>Xenopodinae</taxon>
        <taxon>Xenopus</taxon>
        <taxon>Xenopus</taxon>
    </lineage>
</organism>
<evidence type="ECO:0000313" key="3">
    <source>
        <dbReference type="EMBL" id="OCT99260.1"/>
    </source>
</evidence>
<evidence type="ECO:0000313" key="4">
    <source>
        <dbReference type="Proteomes" id="UP000694892"/>
    </source>
</evidence>
<gene>
    <name evidence="3" type="ORF">XELAEV_18005047mg</name>
</gene>
<reference evidence="4" key="1">
    <citation type="journal article" date="2016" name="Nature">
        <title>Genome evolution in the allotetraploid frog Xenopus laevis.</title>
        <authorList>
            <person name="Session A.M."/>
            <person name="Uno Y."/>
            <person name="Kwon T."/>
            <person name="Chapman J.A."/>
            <person name="Toyoda A."/>
            <person name="Takahashi S."/>
            <person name="Fukui A."/>
            <person name="Hikosaka A."/>
            <person name="Suzuki A."/>
            <person name="Kondo M."/>
            <person name="van Heeringen S.J."/>
            <person name="Quigley I."/>
            <person name="Heinz S."/>
            <person name="Ogino H."/>
            <person name="Ochi H."/>
            <person name="Hellsten U."/>
            <person name="Lyons J.B."/>
            <person name="Simakov O."/>
            <person name="Putnam N."/>
            <person name="Stites J."/>
            <person name="Kuroki Y."/>
            <person name="Tanaka T."/>
            <person name="Michiue T."/>
            <person name="Watanabe M."/>
            <person name="Bogdanovic O."/>
            <person name="Lister R."/>
            <person name="Georgiou G."/>
            <person name="Paranjpe S.S."/>
            <person name="van Kruijsbergen I."/>
            <person name="Shu S."/>
            <person name="Carlson J."/>
            <person name="Kinoshita T."/>
            <person name="Ohta Y."/>
            <person name="Mawaribuchi S."/>
            <person name="Jenkins J."/>
            <person name="Grimwood J."/>
            <person name="Schmutz J."/>
            <person name="Mitros T."/>
            <person name="Mozaffari S.V."/>
            <person name="Suzuki Y."/>
            <person name="Haramoto Y."/>
            <person name="Yamamoto T.S."/>
            <person name="Takagi C."/>
            <person name="Heald R."/>
            <person name="Miller K."/>
            <person name="Haudenschild C."/>
            <person name="Kitzman J."/>
            <person name="Nakayama T."/>
            <person name="Izutsu Y."/>
            <person name="Robert J."/>
            <person name="Fortriede J."/>
            <person name="Burns K."/>
            <person name="Lotay V."/>
            <person name="Karimi K."/>
            <person name="Yasuoka Y."/>
            <person name="Dichmann D.S."/>
            <person name="Flajnik M.F."/>
            <person name="Houston D.W."/>
            <person name="Shendure J."/>
            <person name="DuPasquier L."/>
            <person name="Vize P.D."/>
            <person name="Zorn A.M."/>
            <person name="Ito M."/>
            <person name="Marcotte E.M."/>
            <person name="Wallingford J.B."/>
            <person name="Ito Y."/>
            <person name="Asashima M."/>
            <person name="Ueno N."/>
            <person name="Matsuda Y."/>
            <person name="Veenstra G.J."/>
            <person name="Fujiyama A."/>
            <person name="Harland R.M."/>
            <person name="Taira M."/>
            <person name="Rokhsar D.S."/>
        </authorList>
    </citation>
    <scope>NUCLEOTIDE SEQUENCE [LARGE SCALE GENOMIC DNA]</scope>
    <source>
        <strain evidence="4">J</strain>
    </source>
</reference>
<sequence>MEEEDAATCAPLLPSVVGSSLTAGLQEFSSMIDYRRCTELVAQLLSKYDPEEQSLEHFLEESSEEFQDLNDAEERLVSEAFCGSVQYKALLDTVVRGFYARDGKHFLRSEQYLFVVIGYLATFQLEELGLQTFVRIIKSQDVPKMCKFLRFFFNVVNLNTWIKDEWSQIYDSNYVKEYWINHLLKWQPEIHNITDGLQSKAAKGPSRAKSSKATETKEFNLTKPRPRSLPVPQQIPTQKPHQPVPQILYKAPKEQELLKEQKKRNRRKAEEILVEVNMGQFKCATAEKSEKTKHILSEIVKEEQSKLSFNGYKSSQVPVPKAENVPVKLNAAAILREGALYQRQAEEEIRRIEKLVDGARDPTEFLEWQRQMREKDIEQQLAEIECRRLEGKLSREEAVLARQNLIQENKKKADLKKQETEKLMRMYAEKRLQEEKEMRDLVEQVSEGHKNTKQARLKLQKYKQQIVQEVTEESRELLRQALEEAEEELRKKFELIREIRAMESVPFIRHKFVDLTETAGHGLNCEMSLVELRERLAILKEAEKKAEEEKRDQIITEKQSKQQLLLDTLEQISLHRAALGKAAVMKLEEKKAKSQASKSSASKDERVAELQRKLEEKVTERKKQAAIRQSHEQNRSRLCKASATRNQQLPLSEISREKPMIIIIICNGSCNSAVGNCFYGCCISECAVHGTGPSNQLKLAFTMT</sequence>
<dbReference type="PANTHER" id="PTHR34649:SF1">
    <property type="entry name" value="CILIA- AND FLAGELLA-ASSOCIATED PROTEIN 99"/>
    <property type="match status" value="1"/>
</dbReference>
<feature type="region of interest" description="Disordered" evidence="2">
    <location>
        <begin position="591"/>
        <end position="641"/>
    </location>
</feature>
<dbReference type="InterPro" id="IPR039341">
    <property type="entry name" value="CFAP99"/>
</dbReference>
<feature type="compositionally biased region" description="Basic and acidic residues" evidence="2">
    <location>
        <begin position="601"/>
        <end position="635"/>
    </location>
</feature>
<evidence type="ECO:0008006" key="5">
    <source>
        <dbReference type="Google" id="ProtNLM"/>
    </source>
</evidence>
<dbReference type="AlphaFoldDB" id="A0A974I2R9"/>
<feature type="region of interest" description="Disordered" evidence="2">
    <location>
        <begin position="198"/>
        <end position="241"/>
    </location>
</feature>
<evidence type="ECO:0000256" key="1">
    <source>
        <dbReference type="SAM" id="Coils"/>
    </source>
</evidence>
<evidence type="ECO:0000256" key="2">
    <source>
        <dbReference type="SAM" id="MobiDB-lite"/>
    </source>
</evidence>
<keyword evidence="1" id="KW-0175">Coiled coil</keyword>
<name>A0A974I2R9_XENLA</name>
<dbReference type="Proteomes" id="UP000694892">
    <property type="component" value="Chromosome 1L"/>
</dbReference>
<feature type="coiled-coil region" evidence="1">
    <location>
        <begin position="398"/>
        <end position="502"/>
    </location>
</feature>
<protein>
    <recommendedName>
        <fullName evidence="5">Cilia- and flagella-associated protein 99</fullName>
    </recommendedName>
</protein>
<feature type="coiled-coil region" evidence="1">
    <location>
        <begin position="529"/>
        <end position="559"/>
    </location>
</feature>
<dbReference type="EMBL" id="CM004466">
    <property type="protein sequence ID" value="OCT99260.1"/>
    <property type="molecule type" value="Genomic_DNA"/>
</dbReference>
<proteinExistence type="predicted"/>
<dbReference type="PANTHER" id="PTHR34649">
    <property type="entry name" value="CILIA- AND FLAGELLA-ASSOCIATED PROTEIN 99"/>
    <property type="match status" value="1"/>
</dbReference>